<gene>
    <name evidence="3" type="ORF">CGZ93_03215</name>
</gene>
<proteinExistence type="predicted"/>
<dbReference type="RefSeq" id="WP_094362708.1">
    <property type="nucleotide sequence ID" value="NZ_NMVQ01000002.1"/>
</dbReference>
<comment type="caution">
    <text evidence="3">The sequence shown here is derived from an EMBL/GenBank/DDBJ whole genome shotgun (WGS) entry which is preliminary data.</text>
</comment>
<dbReference type="PROSITE" id="PS51257">
    <property type="entry name" value="PROKAR_LIPOPROTEIN"/>
    <property type="match status" value="1"/>
</dbReference>
<keyword evidence="4" id="KW-1185">Reference proteome</keyword>
<protein>
    <recommendedName>
        <fullName evidence="5">Lipoprotein</fullName>
    </recommendedName>
</protein>
<feature type="region of interest" description="Disordered" evidence="1">
    <location>
        <begin position="89"/>
        <end position="119"/>
    </location>
</feature>
<evidence type="ECO:0000256" key="2">
    <source>
        <dbReference type="SAM" id="SignalP"/>
    </source>
</evidence>
<evidence type="ECO:0000313" key="3">
    <source>
        <dbReference type="EMBL" id="OYO24714.1"/>
    </source>
</evidence>
<accession>A0A255HEB6</accession>
<dbReference type="Proteomes" id="UP000216311">
    <property type="component" value="Unassembled WGS sequence"/>
</dbReference>
<organism evidence="3 4">
    <name type="scientific">Enemella dayhoffiae</name>
    <dbReference type="NCBI Taxonomy" id="2016507"/>
    <lineage>
        <taxon>Bacteria</taxon>
        <taxon>Bacillati</taxon>
        <taxon>Actinomycetota</taxon>
        <taxon>Actinomycetes</taxon>
        <taxon>Propionibacteriales</taxon>
        <taxon>Propionibacteriaceae</taxon>
        <taxon>Enemella</taxon>
    </lineage>
</organism>
<name>A0A255HEB6_9ACTN</name>
<evidence type="ECO:0000256" key="1">
    <source>
        <dbReference type="SAM" id="MobiDB-lite"/>
    </source>
</evidence>
<feature type="signal peptide" evidence="2">
    <location>
        <begin position="1"/>
        <end position="22"/>
    </location>
</feature>
<dbReference type="EMBL" id="NMVQ01000002">
    <property type="protein sequence ID" value="OYO24714.1"/>
    <property type="molecule type" value="Genomic_DNA"/>
</dbReference>
<sequence>MRIRALTAGAILAAIAATGVLSGCSGSADNTPLKGSRANQLVRQIADAADSKQVVGVRLSSFEAQVQVARGQQVETWTLREGAKEPVRAGVGPLEPAARPIPANKVDVSGPARALTDSDINEGCSPRGVRLDIDLQLGRPLTHLVCLDNSRHIWLGADLRPLTDVDLRSAEGIGTALSDLRAVTAGGPIGHLALRYDENTRLDWERPGTCGDLVHCPATLVSRIALFTSAVPVMARQTPARLNYAVPMDPATLDPVQLHASIKQVMTDRRYNWWRQFTVTIYQVQENTPVMEFKVGTEVFYTDLTGKPLPTGRP</sequence>
<feature type="chain" id="PRO_5039185921" description="Lipoprotein" evidence="2">
    <location>
        <begin position="23"/>
        <end position="314"/>
    </location>
</feature>
<keyword evidence="2" id="KW-0732">Signal</keyword>
<evidence type="ECO:0008006" key="5">
    <source>
        <dbReference type="Google" id="ProtNLM"/>
    </source>
</evidence>
<reference evidence="3 4" key="1">
    <citation type="submission" date="2017-07" db="EMBL/GenBank/DDBJ databases">
        <title>Draft whole genome sequences of clinical Proprionibacteriaceae strains.</title>
        <authorList>
            <person name="Bernier A.-M."/>
            <person name="Bernard K."/>
            <person name="Domingo M.-C."/>
        </authorList>
    </citation>
    <scope>NUCLEOTIDE SEQUENCE [LARGE SCALE GENOMIC DNA]</scope>
    <source>
        <strain evidence="3 4">NML 130396</strain>
    </source>
</reference>
<evidence type="ECO:0000313" key="4">
    <source>
        <dbReference type="Proteomes" id="UP000216311"/>
    </source>
</evidence>
<dbReference type="AlphaFoldDB" id="A0A255HEB6"/>
<dbReference type="OrthoDB" id="3711884at2"/>